<organism evidence="3 4">
    <name type="scientific">Bacteroides fragilis str. 3976T8</name>
    <dbReference type="NCBI Taxonomy" id="1339314"/>
    <lineage>
        <taxon>Bacteria</taxon>
        <taxon>Pseudomonadati</taxon>
        <taxon>Bacteroidota</taxon>
        <taxon>Bacteroidia</taxon>
        <taxon>Bacteroidales</taxon>
        <taxon>Bacteroidaceae</taxon>
        <taxon>Bacteroides</taxon>
    </lineage>
</organism>
<dbReference type="InterPro" id="IPR005094">
    <property type="entry name" value="Endonuclease_MobA/VirD2"/>
</dbReference>
<dbReference type="Proteomes" id="UP000020938">
    <property type="component" value="Unassembled WGS sequence"/>
</dbReference>
<reference evidence="3 4" key="1">
    <citation type="submission" date="2014-02" db="EMBL/GenBank/DDBJ databases">
        <authorList>
            <person name="Sears C."/>
            <person name="Carroll K."/>
            <person name="Sack B.R."/>
            <person name="Qadri F."/>
            <person name="Myers L.L."/>
            <person name="Chung G.-T."/>
            <person name="Escheverria P."/>
            <person name="Fraser C.M."/>
            <person name="Sadzewicz L."/>
            <person name="Shefchek K.A."/>
            <person name="Tallon L."/>
            <person name="Das S.P."/>
            <person name="Daugherty S."/>
            <person name="Mongodin E.F."/>
        </authorList>
    </citation>
    <scope>NUCLEOTIDE SEQUENCE [LARGE SCALE GENOMIC DNA]</scope>
    <source>
        <strain evidence="3 4">3976T8</strain>
    </source>
</reference>
<dbReference type="PATRIC" id="fig|1339314.3.peg.2280"/>
<evidence type="ECO:0000256" key="1">
    <source>
        <dbReference type="SAM" id="MobiDB-lite"/>
    </source>
</evidence>
<dbReference type="RefSeq" id="WP_032598208.1">
    <property type="nucleotide sequence ID" value="NZ_JGDS01000050.1"/>
</dbReference>
<sequence length="420" mass="48303">MVAKISHGASLYGALAYNHEKVFQGTAEILSGHRMISDRPGLPSEDMRLILLSFENHLTANRRTDKPVLHIALSPAPEDRLDNDRLAELAEKYMQKMGYGDQPFIVYRHGDTCNTHVHIVSVCIDDEGRKINDSYEHRRSMTACRELEQEFGLRNSADTERRNPKAELKKVDALQGDIRHQIGNTLKAVLESYRFQTFGEYSALLSTLNIEARQVRGDYMGTPYTGIVYSATDDSGKVVSPPIKSARFGKRFGNTGLSERMLRHTQDFKEGRWAPAISGKVVWAMRNAKSEQEFRELLKQEHIDVVFRRNDTGRIYGVTFIDHERREVFNGSRMGKEFSANVFNVLVNWWEGIPWQDRQQSGPEELWKRYGHRMEEGSALEQAAGIFSFEANPAVDYEEEAFRRRMKRKKKPQKRKSRGI</sequence>
<feature type="domain" description="MobA/VirD2-like nuclease" evidence="2">
    <location>
        <begin position="41"/>
        <end position="153"/>
    </location>
</feature>
<proteinExistence type="predicted"/>
<dbReference type="EMBL" id="JGDS01000050">
    <property type="protein sequence ID" value="EXZ73517.1"/>
    <property type="molecule type" value="Genomic_DNA"/>
</dbReference>
<feature type="region of interest" description="Disordered" evidence="1">
    <location>
        <begin position="401"/>
        <end position="420"/>
    </location>
</feature>
<name>A0A016BXT7_BACFG</name>
<evidence type="ECO:0000259" key="2">
    <source>
        <dbReference type="Pfam" id="PF03432"/>
    </source>
</evidence>
<dbReference type="NCBIfam" id="NF041325">
    <property type="entry name" value="Bacteroid_MobB"/>
    <property type="match status" value="1"/>
</dbReference>
<feature type="compositionally biased region" description="Basic residues" evidence="1">
    <location>
        <begin position="404"/>
        <end position="420"/>
    </location>
</feature>
<accession>A0A016BXT7</accession>
<dbReference type="Pfam" id="PF03432">
    <property type="entry name" value="Relaxase"/>
    <property type="match status" value="1"/>
</dbReference>
<evidence type="ECO:0000313" key="4">
    <source>
        <dbReference type="Proteomes" id="UP000020938"/>
    </source>
</evidence>
<comment type="caution">
    <text evidence="3">The sequence shown here is derived from an EMBL/GenBank/DDBJ whole genome shotgun (WGS) entry which is preliminary data.</text>
</comment>
<dbReference type="AlphaFoldDB" id="A0A016BXT7"/>
<protein>
    <submittedName>
        <fullName evidence="3">Relaxase/mobilization nuclease domain protein</fullName>
    </submittedName>
</protein>
<gene>
    <name evidence="3" type="ORF">M123_2072</name>
</gene>
<evidence type="ECO:0000313" key="3">
    <source>
        <dbReference type="EMBL" id="EXZ73517.1"/>
    </source>
</evidence>